<evidence type="ECO:0000256" key="1">
    <source>
        <dbReference type="SAM" id="Phobius"/>
    </source>
</evidence>
<gene>
    <name evidence="3" type="ORF">CCZ37_17770</name>
</gene>
<dbReference type="EMBL" id="CP022742">
    <property type="protein sequence ID" value="ASU24295.1"/>
    <property type="molecule type" value="Genomic_DNA"/>
</dbReference>
<keyword evidence="1" id="KW-0812">Transmembrane</keyword>
<name>A0A223N389_9VIBR</name>
<organism evidence="3 4">
    <name type="scientific">Vibrio qinghaiensis</name>
    <dbReference type="NCBI Taxonomy" id="2025808"/>
    <lineage>
        <taxon>Bacteria</taxon>
        <taxon>Pseudomonadati</taxon>
        <taxon>Pseudomonadota</taxon>
        <taxon>Gammaproteobacteria</taxon>
        <taxon>Vibrionales</taxon>
        <taxon>Vibrionaceae</taxon>
        <taxon>Vibrio</taxon>
    </lineage>
</organism>
<feature type="transmembrane region" description="Helical" evidence="1">
    <location>
        <begin position="78"/>
        <end position="96"/>
    </location>
</feature>
<dbReference type="Proteomes" id="UP000215148">
    <property type="component" value="Chromosome 2"/>
</dbReference>
<dbReference type="KEGG" id="vqi:CCZ37_17770"/>
<keyword evidence="4" id="KW-1185">Reference proteome</keyword>
<evidence type="ECO:0000256" key="2">
    <source>
        <dbReference type="SAM" id="SignalP"/>
    </source>
</evidence>
<reference evidence="3 4" key="1">
    <citation type="submission" date="2017-08" db="EMBL/GenBank/DDBJ databases">
        <title>The Vibrio qinghaiensis sp.-Q67 is a luminous bacteria isolated firstly from Qinghai lake, Qinghai province, China, which has been proved to be very sensitive to detect environmental and food pollutants. Therefore, complete genome analysis of V. qinghaiensis sp.-Q67 highlights the potential application of this strain on detection of hazards in the contaminated environments.</title>
        <authorList>
            <person name="Gong L."/>
        </authorList>
    </citation>
    <scope>NUCLEOTIDE SEQUENCE [LARGE SCALE GENOMIC DNA]</scope>
    <source>
        <strain evidence="3 4">Q67</strain>
    </source>
</reference>
<keyword evidence="1" id="KW-0472">Membrane</keyword>
<feature type="signal peptide" evidence="2">
    <location>
        <begin position="1"/>
        <end position="19"/>
    </location>
</feature>
<keyword evidence="2" id="KW-0732">Signal</keyword>
<sequence length="120" mass="13509">MFAFLFSLLSLFSSLNLNATQSFSASESTTSQHVHFSSHRFFVDRDAAILTTRHETPRVSGLRLISDDDEKTSAETTLLFYTLSTTAFVVICSLYIGQSTHVFVRKALQFSNLYSRFAHA</sequence>
<evidence type="ECO:0000313" key="4">
    <source>
        <dbReference type="Proteomes" id="UP000215148"/>
    </source>
</evidence>
<proteinExistence type="predicted"/>
<accession>A0A223N389</accession>
<evidence type="ECO:0000313" key="3">
    <source>
        <dbReference type="EMBL" id="ASU24295.1"/>
    </source>
</evidence>
<dbReference type="AlphaFoldDB" id="A0A223N389"/>
<protein>
    <submittedName>
        <fullName evidence="3">Uncharacterized protein</fullName>
    </submittedName>
</protein>
<feature type="chain" id="PRO_5011246535" evidence="2">
    <location>
        <begin position="20"/>
        <end position="120"/>
    </location>
</feature>
<keyword evidence="1" id="KW-1133">Transmembrane helix</keyword>